<accession>A0A836CB06</accession>
<keyword evidence="3" id="KW-1185">Reference proteome</keyword>
<protein>
    <submittedName>
        <fullName evidence="2">Uncharacterized protein</fullName>
    </submittedName>
</protein>
<comment type="caution">
    <text evidence="2">The sequence shown here is derived from an EMBL/GenBank/DDBJ whole genome shotgun (WGS) entry which is preliminary data.</text>
</comment>
<dbReference type="AlphaFoldDB" id="A0A836CB06"/>
<organism evidence="2 3">
    <name type="scientific">Tribonema minus</name>
    <dbReference type="NCBI Taxonomy" id="303371"/>
    <lineage>
        <taxon>Eukaryota</taxon>
        <taxon>Sar</taxon>
        <taxon>Stramenopiles</taxon>
        <taxon>Ochrophyta</taxon>
        <taxon>PX clade</taxon>
        <taxon>Xanthophyceae</taxon>
        <taxon>Tribonematales</taxon>
        <taxon>Tribonemataceae</taxon>
        <taxon>Tribonema</taxon>
    </lineage>
</organism>
<evidence type="ECO:0000313" key="3">
    <source>
        <dbReference type="Proteomes" id="UP000664859"/>
    </source>
</evidence>
<sequence length="409" mass="42939">MESFMSLPPTGDGRTSRKRQQMSATMSAAVAEGEAPDPSHAPLQEIVLEQWLSRKAQRLDVAAAATALTVTQASALGGYGLAGRRPRGRPLAMRCKRKPRRRAVAAVAAAAARADTATRSAAVAVAAAADTAAIDAALQQADAHRACISANLAAAGSDGTITLVPHNSKDGQGRIAYFLTRAEARLYEGVNPMQLLLDAHHGGYAIATCSAVRSDGSCSPEVVLDLRLELRRRGGGGSGTDFVCTRDGLETRGSGAVVGRTAGSKAVKAARRDAGEPVERCTAYDHLSTDELVAQAALRCAYTVEGVPVAAAQQHVRAELDARLLPDGRSRLVPGKLKVAVACLMDEAVASAAHAAQDWVMLPGNVAWCPRAGCTRQRLPLWLLVAESRMEEWSAPAGYFLQTSCDGKL</sequence>
<dbReference type="EMBL" id="JAFCMP010000511">
    <property type="protein sequence ID" value="KAG5178872.1"/>
    <property type="molecule type" value="Genomic_DNA"/>
</dbReference>
<reference evidence="2" key="1">
    <citation type="submission" date="2021-02" db="EMBL/GenBank/DDBJ databases">
        <title>First Annotated Genome of the Yellow-green Alga Tribonema minus.</title>
        <authorList>
            <person name="Mahan K.M."/>
        </authorList>
    </citation>
    <scope>NUCLEOTIDE SEQUENCE</scope>
    <source>
        <strain evidence="2">UTEX B ZZ1240</strain>
    </source>
</reference>
<feature type="region of interest" description="Disordered" evidence="1">
    <location>
        <begin position="1"/>
        <end position="38"/>
    </location>
</feature>
<proteinExistence type="predicted"/>
<evidence type="ECO:0000256" key="1">
    <source>
        <dbReference type="SAM" id="MobiDB-lite"/>
    </source>
</evidence>
<gene>
    <name evidence="2" type="ORF">JKP88DRAFT_350128</name>
</gene>
<dbReference type="Proteomes" id="UP000664859">
    <property type="component" value="Unassembled WGS sequence"/>
</dbReference>
<evidence type="ECO:0000313" key="2">
    <source>
        <dbReference type="EMBL" id="KAG5178872.1"/>
    </source>
</evidence>
<name>A0A836CB06_9STRA</name>